<dbReference type="EMBL" id="HE577332">
    <property type="protein sequence ID" value="CCD03917.1"/>
    <property type="molecule type" value="Genomic_DNA"/>
</dbReference>
<dbReference type="KEGG" id="abs:AZOBR_p50147"/>
<dbReference type="Proteomes" id="UP000007319">
    <property type="component" value="Plasmid AZOBR_p5"/>
</dbReference>
<gene>
    <name evidence="2" type="ORF">AZOBR_p50147</name>
</gene>
<proteinExistence type="predicted"/>
<reference evidence="2 3" key="1">
    <citation type="journal article" date="2011" name="PLoS Genet.">
        <title>Azospirillum genomes reveal transition of bacteria from aquatic to terrestrial environments.</title>
        <authorList>
            <person name="Wisniewski-Dye F."/>
            <person name="Borziak K."/>
            <person name="Khalsa-Moyers G."/>
            <person name="Alexandre G."/>
            <person name="Sukharnikov L.O."/>
            <person name="Wuichet K."/>
            <person name="Hurst G.B."/>
            <person name="McDonald W.H."/>
            <person name="Robertson J.S."/>
            <person name="Barbe V."/>
            <person name="Calteau A."/>
            <person name="Rouy Z."/>
            <person name="Mangenot S."/>
            <person name="Prigent-Combaret C."/>
            <person name="Normand P."/>
            <person name="Boyer M."/>
            <person name="Siguier P."/>
            <person name="Dessaux Y."/>
            <person name="Elmerich C."/>
            <person name="Condemine G."/>
            <person name="Krishnen G."/>
            <person name="Kennedy I."/>
            <person name="Paterson A.H."/>
            <person name="Gonzalez V."/>
            <person name="Mavingui P."/>
            <person name="Zhulin I.B."/>
        </authorList>
    </citation>
    <scope>NUCLEOTIDE SEQUENCE [LARGE SCALE GENOMIC DNA]</scope>
    <source>
        <strain evidence="2 3">Sp245</strain>
    </source>
</reference>
<name>A0A9P1K1R6_9PROT</name>
<dbReference type="AlphaFoldDB" id="A0A9P1K1R6"/>
<sequence>MPGSEHWAPNANPLTENSFPDLNPMLWRPVGAQLKNLGAQR</sequence>
<organism evidence="2 3">
    <name type="scientific">Azospirillum baldaniorum</name>
    <dbReference type="NCBI Taxonomy" id="1064539"/>
    <lineage>
        <taxon>Bacteria</taxon>
        <taxon>Pseudomonadati</taxon>
        <taxon>Pseudomonadota</taxon>
        <taxon>Alphaproteobacteria</taxon>
        <taxon>Rhodospirillales</taxon>
        <taxon>Azospirillaceae</taxon>
        <taxon>Azospirillum</taxon>
    </lineage>
</organism>
<keyword evidence="3" id="KW-1185">Reference proteome</keyword>
<geneLocation type="plasmid" evidence="2 3">
    <name>AZOBR_p5</name>
</geneLocation>
<protein>
    <submittedName>
        <fullName evidence="2">Uncharacterized protein</fullName>
    </submittedName>
</protein>
<evidence type="ECO:0000313" key="2">
    <source>
        <dbReference type="EMBL" id="CCD03917.1"/>
    </source>
</evidence>
<accession>A0A9P1K1R6</accession>
<evidence type="ECO:0000313" key="3">
    <source>
        <dbReference type="Proteomes" id="UP000007319"/>
    </source>
</evidence>
<feature type="region of interest" description="Disordered" evidence="1">
    <location>
        <begin position="1"/>
        <end position="22"/>
    </location>
</feature>
<evidence type="ECO:0000256" key="1">
    <source>
        <dbReference type="SAM" id="MobiDB-lite"/>
    </source>
</evidence>
<keyword evidence="2" id="KW-0614">Plasmid</keyword>